<dbReference type="Gene3D" id="3.40.50.300">
    <property type="entry name" value="P-loop containing nucleotide triphosphate hydrolases"/>
    <property type="match status" value="1"/>
</dbReference>
<dbReference type="CDD" id="cd00009">
    <property type="entry name" value="AAA"/>
    <property type="match status" value="1"/>
</dbReference>
<dbReference type="PANTHER" id="PTHR35894:SF1">
    <property type="entry name" value="PHOSPHORIBULOKINASE _ URIDINE KINASE FAMILY"/>
    <property type="match status" value="1"/>
</dbReference>
<dbReference type="EMBL" id="NQKL01000026">
    <property type="protein sequence ID" value="OZY39542.1"/>
    <property type="molecule type" value="Genomic_DNA"/>
</dbReference>
<dbReference type="InterPro" id="IPR049945">
    <property type="entry name" value="AAA_22"/>
</dbReference>
<dbReference type="PANTHER" id="PTHR35894">
    <property type="entry name" value="GENERAL SECRETION PATHWAY PROTEIN A-RELATED"/>
    <property type="match status" value="1"/>
</dbReference>
<dbReference type="GO" id="GO:0016887">
    <property type="term" value="F:ATP hydrolysis activity"/>
    <property type="evidence" value="ECO:0007669"/>
    <property type="project" value="InterPro"/>
</dbReference>
<sequence length="323" mass="36361">MRAEVMQHFGLTVPFKQAGYYETEHHKDLIKDVRGAVQEGRLVAICGVIGSGKTVLLRRLTKMLQDDKKVIVSKSVAVDKHNIKLATLIEALYYDLSSEKQVQIPKKIERRDRQLQEMILKGKKPIVMFVDEAHDLNGHTLTGLKRLMELAEDVDGLLSVVLAGHPKLRNDLRKDNMEEIGARTDVFSLDGITGAQREYIEWLLRTCTGAEDACESILTDDAIDLLASKLRTPLQVQLHLTLALEAGYQTGERPVSVDVVESVLSRHIDDLEPTLTRNGYRMKDLVEQFSAKPHEFKALFNNTLDLERATELRDKMLAAGIPL</sequence>
<dbReference type="InterPro" id="IPR052026">
    <property type="entry name" value="ExeA_AAA_ATPase_DNA-bind"/>
</dbReference>
<dbReference type="Proteomes" id="UP000216113">
    <property type="component" value="Unassembled WGS sequence"/>
</dbReference>
<protein>
    <submittedName>
        <fullName evidence="2">AAA family ATPase</fullName>
    </submittedName>
</protein>
<dbReference type="SUPFAM" id="SSF52540">
    <property type="entry name" value="P-loop containing nucleoside triphosphate hydrolases"/>
    <property type="match status" value="1"/>
</dbReference>
<name>A0A266LQ40_PSEFR</name>
<organism evidence="2 3">
    <name type="scientific">Pseudomonas fragi</name>
    <dbReference type="NCBI Taxonomy" id="296"/>
    <lineage>
        <taxon>Bacteria</taxon>
        <taxon>Pseudomonadati</taxon>
        <taxon>Pseudomonadota</taxon>
        <taxon>Gammaproteobacteria</taxon>
        <taxon>Pseudomonadales</taxon>
        <taxon>Pseudomonadaceae</taxon>
        <taxon>Pseudomonas</taxon>
    </lineage>
</organism>
<accession>A0A266LQ40</accession>
<reference evidence="2 3" key="1">
    <citation type="submission" date="2017-08" db="EMBL/GenBank/DDBJ databases">
        <title>Genomic and metabolic characterisation of spoilage-associated Pseudomonas species.</title>
        <authorList>
            <person name="Stanborough T."/>
            <person name="Fegan N."/>
            <person name="Powell S.M."/>
            <person name="Singh T."/>
            <person name="Tamplin M.L."/>
            <person name="Chandry P.S."/>
        </authorList>
    </citation>
    <scope>NUCLEOTIDE SEQUENCE [LARGE SCALE GENOMIC DNA]</scope>
    <source>
        <strain evidence="2 3">F1820</strain>
    </source>
</reference>
<dbReference type="Pfam" id="PF13401">
    <property type="entry name" value="AAA_22"/>
    <property type="match status" value="1"/>
</dbReference>
<gene>
    <name evidence="2" type="ORF">CJF43_22240</name>
</gene>
<evidence type="ECO:0000259" key="1">
    <source>
        <dbReference type="SMART" id="SM00382"/>
    </source>
</evidence>
<dbReference type="InterPro" id="IPR003593">
    <property type="entry name" value="AAA+_ATPase"/>
</dbReference>
<evidence type="ECO:0000313" key="3">
    <source>
        <dbReference type="Proteomes" id="UP000216113"/>
    </source>
</evidence>
<comment type="caution">
    <text evidence="2">The sequence shown here is derived from an EMBL/GenBank/DDBJ whole genome shotgun (WGS) entry which is preliminary data.</text>
</comment>
<dbReference type="SMART" id="SM00382">
    <property type="entry name" value="AAA"/>
    <property type="match status" value="1"/>
</dbReference>
<feature type="domain" description="AAA+ ATPase" evidence="1">
    <location>
        <begin position="39"/>
        <end position="193"/>
    </location>
</feature>
<dbReference type="AlphaFoldDB" id="A0A266LQ40"/>
<dbReference type="InterPro" id="IPR027417">
    <property type="entry name" value="P-loop_NTPase"/>
</dbReference>
<proteinExistence type="predicted"/>
<dbReference type="RefSeq" id="WP_095031007.1">
    <property type="nucleotide sequence ID" value="NZ_JAAQYS010000005.1"/>
</dbReference>
<evidence type="ECO:0000313" key="2">
    <source>
        <dbReference type="EMBL" id="OZY39542.1"/>
    </source>
</evidence>